<keyword evidence="3" id="KW-1185">Reference proteome</keyword>
<dbReference type="InterPro" id="IPR045518">
    <property type="entry name" value="2EXR"/>
</dbReference>
<feature type="domain" description="2EXR" evidence="1">
    <location>
        <begin position="11"/>
        <end position="115"/>
    </location>
</feature>
<dbReference type="PANTHER" id="PTHR35910">
    <property type="entry name" value="2EXR DOMAIN-CONTAINING PROTEIN"/>
    <property type="match status" value="1"/>
</dbReference>
<evidence type="ECO:0000313" key="2">
    <source>
        <dbReference type="EMBL" id="RAL65965.1"/>
    </source>
</evidence>
<comment type="caution">
    <text evidence="2">The sequence shown here is derived from an EMBL/GenBank/DDBJ whole genome shotgun (WGS) entry which is preliminary data.</text>
</comment>
<evidence type="ECO:0000259" key="1">
    <source>
        <dbReference type="Pfam" id="PF20150"/>
    </source>
</evidence>
<organism evidence="2 3">
    <name type="scientific">Monilinia fructigena</name>
    <dbReference type="NCBI Taxonomy" id="38457"/>
    <lineage>
        <taxon>Eukaryota</taxon>
        <taxon>Fungi</taxon>
        <taxon>Dikarya</taxon>
        <taxon>Ascomycota</taxon>
        <taxon>Pezizomycotina</taxon>
        <taxon>Leotiomycetes</taxon>
        <taxon>Helotiales</taxon>
        <taxon>Sclerotiniaceae</taxon>
        <taxon>Monilinia</taxon>
    </lineage>
</organism>
<dbReference type="OrthoDB" id="3553482at2759"/>
<dbReference type="Proteomes" id="UP000249056">
    <property type="component" value="Unassembled WGS sequence"/>
</dbReference>
<accession>A0A395J0C1</accession>
<proteinExistence type="predicted"/>
<sequence length="291" mass="33774">MNATNEEMQTFHVFPNLPIELRRKIWHRTLHLFPRIIQVRPNTTAETWNPLTTKHHVQTTSPLVLLSINHEARIELLPFYTALSSDVSLNLILDPDKHAPNTANSPMVNFKVDTIYFNVAWYTTERVPYLSFVQRLFQNFEQDKQLVRRVAVPIGSEFIRPDLLFTLLKEANTGQDQPANIESSVICKFDSLEEFIIVTEQRHLKVGMKLVAFLDKGKSGHLGISQSLNGQKFEKQPLQEWKVPKIKFCSTIGEPVKQRNVESRIRSSYLERVYGHDFVERFMTTHDSDRS</sequence>
<reference evidence="2 3" key="1">
    <citation type="submission" date="2018-06" db="EMBL/GenBank/DDBJ databases">
        <title>Genome Sequence of the Brown Rot Fungal Pathogen Monilinia fructigena.</title>
        <authorList>
            <person name="Landi L."/>
            <person name="De Miccolis Angelini R.M."/>
            <person name="Pollastro S."/>
            <person name="Abate D."/>
            <person name="Faretra F."/>
            <person name="Romanazzi G."/>
        </authorList>
    </citation>
    <scope>NUCLEOTIDE SEQUENCE [LARGE SCALE GENOMIC DNA]</scope>
    <source>
        <strain evidence="2 3">Mfrg269</strain>
    </source>
</reference>
<gene>
    <name evidence="2" type="ORF">DID88_005626</name>
</gene>
<name>A0A395J0C1_9HELO</name>
<protein>
    <recommendedName>
        <fullName evidence="1">2EXR domain-containing protein</fullName>
    </recommendedName>
</protein>
<dbReference type="PANTHER" id="PTHR35910:SF6">
    <property type="entry name" value="2EXR DOMAIN-CONTAINING PROTEIN"/>
    <property type="match status" value="1"/>
</dbReference>
<evidence type="ECO:0000313" key="3">
    <source>
        <dbReference type="Proteomes" id="UP000249056"/>
    </source>
</evidence>
<dbReference type="EMBL" id="QKRW01000008">
    <property type="protein sequence ID" value="RAL65965.1"/>
    <property type="molecule type" value="Genomic_DNA"/>
</dbReference>
<dbReference type="AlphaFoldDB" id="A0A395J0C1"/>
<dbReference type="Pfam" id="PF20150">
    <property type="entry name" value="2EXR"/>
    <property type="match status" value="1"/>
</dbReference>